<proteinExistence type="predicted"/>
<feature type="transmembrane region" description="Helical" evidence="1">
    <location>
        <begin position="6"/>
        <end position="24"/>
    </location>
</feature>
<accession>K1XZK9</accession>
<dbReference type="AlphaFoldDB" id="K1XZK9"/>
<protein>
    <submittedName>
        <fullName evidence="2">Uncharacterized protein</fullName>
    </submittedName>
</protein>
<gene>
    <name evidence="2" type="ORF">ACD_78C00065G0001</name>
</gene>
<evidence type="ECO:0000313" key="2">
    <source>
        <dbReference type="EMBL" id="EKD30406.1"/>
    </source>
</evidence>
<keyword evidence="1" id="KW-0472">Membrane</keyword>
<comment type="caution">
    <text evidence="2">The sequence shown here is derived from an EMBL/GenBank/DDBJ whole genome shotgun (WGS) entry which is preliminary data.</text>
</comment>
<keyword evidence="1" id="KW-1133">Transmembrane helix</keyword>
<dbReference type="EMBL" id="AMFJ01034065">
    <property type="protein sequence ID" value="EKD30406.1"/>
    <property type="molecule type" value="Genomic_DNA"/>
</dbReference>
<organism evidence="2">
    <name type="scientific">uncultured bacterium</name>
    <name type="common">gcode 4</name>
    <dbReference type="NCBI Taxonomy" id="1234023"/>
    <lineage>
        <taxon>Bacteria</taxon>
        <taxon>environmental samples</taxon>
    </lineage>
</organism>
<name>K1XZK9_9BACT</name>
<sequence>MNFSKINWKATLLTLWVVFSFLYISWNMYENFKMNVMQNAYIAGQNDTVNKLIEQATNKECKPFNVYAGDKKADLINVECLQKAPEASKEVK</sequence>
<evidence type="ECO:0000256" key="1">
    <source>
        <dbReference type="SAM" id="Phobius"/>
    </source>
</evidence>
<keyword evidence="1" id="KW-0812">Transmembrane</keyword>
<reference evidence="2" key="1">
    <citation type="journal article" date="2012" name="Science">
        <title>Fermentation, hydrogen, and sulfur metabolism in multiple uncultivated bacterial phyla.</title>
        <authorList>
            <person name="Wrighton K.C."/>
            <person name="Thomas B.C."/>
            <person name="Sharon I."/>
            <person name="Miller C.S."/>
            <person name="Castelle C.J."/>
            <person name="VerBerkmoes N.C."/>
            <person name="Wilkins M.J."/>
            <person name="Hettich R.L."/>
            <person name="Lipton M.S."/>
            <person name="Williams K.H."/>
            <person name="Long P.E."/>
            <person name="Banfield J.F."/>
        </authorList>
    </citation>
    <scope>NUCLEOTIDE SEQUENCE [LARGE SCALE GENOMIC DNA]</scope>
</reference>